<dbReference type="Pfam" id="PF05035">
    <property type="entry name" value="DGOK"/>
    <property type="match status" value="1"/>
</dbReference>
<dbReference type="RefSeq" id="WP_248684618.1">
    <property type="nucleotide sequence ID" value="NZ_JALPRY010000025.1"/>
</dbReference>
<proteinExistence type="predicted"/>
<keyword evidence="2" id="KW-1185">Reference proteome</keyword>
<dbReference type="Proteomes" id="UP001202827">
    <property type="component" value="Unassembled WGS sequence"/>
</dbReference>
<name>A0ABT0IWN6_9HYPH</name>
<evidence type="ECO:0000313" key="2">
    <source>
        <dbReference type="Proteomes" id="UP001202827"/>
    </source>
</evidence>
<dbReference type="InterPro" id="IPR007729">
    <property type="entry name" value="DGOK"/>
</dbReference>
<sequence length="307" mass="33059">MAEAGCIIVDWGTTSLRAKLMSATGLPLDGRETGAGILSIKGGAFEDALTDAVGDWFEAHGPLPVFAIGMITSRAGWMEVPYVDAPAGIEELRAGARRMTMRNGAPITFLAGLRDPLRRPFPDVMRGEETQVVGNGLGEDLTLVVPGRHTKWARVEGAKIIRFQTYISGEMTELLTSHSFIAKAAKPRSDDGPNWEAFDRGASFAASDNDAADALLATIFSARTGMLDGKLKPEEIADYVCGLVIATEFCYARDADWFGRGDTIGIVGNDGLNHLYERVSPMFGLSVRYGREDAVERGVLTIASKLL</sequence>
<gene>
    <name evidence="1" type="ORF">M0654_20185</name>
</gene>
<dbReference type="EMBL" id="JALPRY010000025">
    <property type="protein sequence ID" value="MCK8782302.1"/>
    <property type="molecule type" value="Genomic_DNA"/>
</dbReference>
<dbReference type="Gene3D" id="3.30.420.310">
    <property type="entry name" value="2-keto-3-deoxy-galactonokinase, C-terminal domain"/>
    <property type="match status" value="1"/>
</dbReference>
<dbReference type="Gene3D" id="3.30.420.300">
    <property type="entry name" value="2-keto-3-deoxy-galactonokinase, substrate binding domain"/>
    <property type="match status" value="1"/>
</dbReference>
<reference evidence="1 2" key="1">
    <citation type="submission" date="2022-04" db="EMBL/GenBank/DDBJ databases">
        <title>Rhizobium coralii sp. nov., isolated from coral Turbinaria peltata.</title>
        <authorList>
            <person name="Sun H."/>
        </authorList>
    </citation>
    <scope>NUCLEOTIDE SEQUENCE [LARGE SCALE GENOMIC DNA]</scope>
    <source>
        <strain evidence="1 2">NTR19</strain>
    </source>
</reference>
<protein>
    <submittedName>
        <fullName evidence="1">2-dehydro-3-deoxygalactonokinase</fullName>
    </submittedName>
</protein>
<organism evidence="1 2">
    <name type="scientific">Neorhizobium turbinariae</name>
    <dbReference type="NCBI Taxonomy" id="2937795"/>
    <lineage>
        <taxon>Bacteria</taxon>
        <taxon>Pseudomonadati</taxon>
        <taxon>Pseudomonadota</taxon>
        <taxon>Alphaproteobacteria</taxon>
        <taxon>Hyphomicrobiales</taxon>
        <taxon>Rhizobiaceae</taxon>
        <taxon>Rhizobium/Agrobacterium group</taxon>
        <taxon>Neorhizobium</taxon>
    </lineage>
</organism>
<dbReference type="InterPro" id="IPR042257">
    <property type="entry name" value="DGOK_C"/>
</dbReference>
<accession>A0ABT0IWN6</accession>
<evidence type="ECO:0000313" key="1">
    <source>
        <dbReference type="EMBL" id="MCK8782302.1"/>
    </source>
</evidence>
<comment type="caution">
    <text evidence="1">The sequence shown here is derived from an EMBL/GenBank/DDBJ whole genome shotgun (WGS) entry which is preliminary data.</text>
</comment>
<dbReference type="InterPro" id="IPR042258">
    <property type="entry name" value="DGOK_N"/>
</dbReference>